<dbReference type="Pfam" id="PF00153">
    <property type="entry name" value="Mito_carr"/>
    <property type="match status" value="3"/>
</dbReference>
<feature type="repeat" description="Solcar" evidence="11">
    <location>
        <begin position="177"/>
        <end position="261"/>
    </location>
</feature>
<dbReference type="PANTHER" id="PTHR46181:SF3">
    <property type="entry name" value="MITOCHONDRIAL GLYCINE TRANSPORTER"/>
    <property type="match status" value="1"/>
</dbReference>
<dbReference type="InterPro" id="IPR018108">
    <property type="entry name" value="MCP_transmembrane"/>
</dbReference>
<keyword evidence="5 10" id="KW-0999">Mitochondrion inner membrane</keyword>
<dbReference type="InterPro" id="IPR030847">
    <property type="entry name" value="Hem25/SLC25A38"/>
</dbReference>
<dbReference type="HAMAP" id="MF_03064">
    <property type="entry name" value="SLC25A38"/>
    <property type="match status" value="1"/>
</dbReference>
<proteinExistence type="inferred from homology"/>
<dbReference type="AlphaFoldDB" id="A0A7R9MD91"/>
<dbReference type="InterPro" id="IPR023395">
    <property type="entry name" value="MCP_dom_sf"/>
</dbReference>
<keyword evidence="14" id="KW-1185">Reference proteome</keyword>
<evidence type="ECO:0000256" key="5">
    <source>
        <dbReference type="ARBA" id="ARBA00022792"/>
    </source>
</evidence>
<evidence type="ECO:0000256" key="7">
    <source>
        <dbReference type="ARBA" id="ARBA00023128"/>
    </source>
</evidence>
<dbReference type="Gene3D" id="1.50.40.10">
    <property type="entry name" value="Mitochondrial carrier domain"/>
    <property type="match status" value="1"/>
</dbReference>
<reference evidence="13" key="1">
    <citation type="submission" date="2020-11" db="EMBL/GenBank/DDBJ databases">
        <authorList>
            <person name="Tran Van P."/>
        </authorList>
    </citation>
    <scope>NUCLEOTIDE SEQUENCE</scope>
</reference>
<evidence type="ECO:0000256" key="9">
    <source>
        <dbReference type="ARBA" id="ARBA00034060"/>
    </source>
</evidence>
<sequence>MTSTSRAQRPVSTGSHPNPNTYNNSTANPCLFSMPSPQCCSPTDELLGFPIKHTRHDLQDLQTQKRITELLSGHPSLKSFLAGSVSGTVSTLLFQPFDLVKTRIQNANIAPHPTNISTIRVVPLVTQVLRDEQLLGLWKGTVPSLLRCVPGVGLYYCSLDYLKTQFCTTASGETTQPSAVQALCFGVVARSFSGSVLIPVTVIKTRYESGVFAYGSLSQALRHTYMSEGPRGLARGLVPTLMRDAPFSGLYFMFYSQLKQLVLTSSSTSPNNTSISPILTFTIGLNAGLMASIVTHPMDVVKTRMQLYPKEFSSLISTLALIMKEKGVKGYFCGLLPRMLRRTLVASMSWTVYEQLVKNIGLK</sequence>
<dbReference type="EMBL" id="CAJPVJ010012254">
    <property type="protein sequence ID" value="CAG2174228.1"/>
    <property type="molecule type" value="Genomic_DNA"/>
</dbReference>
<dbReference type="OrthoDB" id="1924968at2759"/>
<gene>
    <name evidence="13" type="ORF">ONB1V03_LOCUS13675</name>
</gene>
<comment type="similarity">
    <text evidence="10">Belongs to the mitochondrial carrier (TC 2.A.29) family. SLC25A38 subfamily.</text>
</comment>
<comment type="function">
    <text evidence="10">Mitochondrial glycine transporter that imports glycine into the mitochondrial matrix. Plays an important role in providing glycine for the first enzymatic step in heme biosynthesis, the condensation of glycine with succinyl-CoA to produce 5-aminolevulinate (ALA) in the miochondrial matrix.</text>
</comment>
<name>A0A7R9MD91_9ACAR</name>
<evidence type="ECO:0000256" key="10">
    <source>
        <dbReference type="HAMAP-Rule" id="MF_03064"/>
    </source>
</evidence>
<accession>A0A7R9MD91</accession>
<evidence type="ECO:0000256" key="6">
    <source>
        <dbReference type="ARBA" id="ARBA00022989"/>
    </source>
</evidence>
<evidence type="ECO:0000313" key="13">
    <source>
        <dbReference type="EMBL" id="CAD7657041.1"/>
    </source>
</evidence>
<comment type="catalytic activity">
    <reaction evidence="9 10">
        <text>glycine(in) = glycine(out)</text>
        <dbReference type="Rhea" id="RHEA:70715"/>
        <dbReference type="ChEBI" id="CHEBI:57305"/>
    </reaction>
</comment>
<dbReference type="EMBL" id="OC927079">
    <property type="protein sequence ID" value="CAD7657041.1"/>
    <property type="molecule type" value="Genomic_DNA"/>
</dbReference>
<dbReference type="PROSITE" id="PS50920">
    <property type="entry name" value="SOLCAR"/>
    <property type="match status" value="3"/>
</dbReference>
<dbReference type="Proteomes" id="UP000728032">
    <property type="component" value="Unassembled WGS sequence"/>
</dbReference>
<keyword evidence="6 10" id="KW-1133">Transmembrane helix</keyword>
<evidence type="ECO:0000256" key="2">
    <source>
        <dbReference type="ARBA" id="ARBA00022448"/>
    </source>
</evidence>
<feature type="repeat" description="Solcar" evidence="11">
    <location>
        <begin position="275"/>
        <end position="359"/>
    </location>
</feature>
<evidence type="ECO:0000256" key="3">
    <source>
        <dbReference type="ARBA" id="ARBA00022692"/>
    </source>
</evidence>
<evidence type="ECO:0000256" key="1">
    <source>
        <dbReference type="ARBA" id="ARBA00004141"/>
    </source>
</evidence>
<dbReference type="InterPro" id="IPR002067">
    <property type="entry name" value="MCP"/>
</dbReference>
<keyword evidence="4 10" id="KW-0677">Repeat</keyword>
<evidence type="ECO:0000313" key="14">
    <source>
        <dbReference type="Proteomes" id="UP000728032"/>
    </source>
</evidence>
<evidence type="ECO:0000256" key="12">
    <source>
        <dbReference type="SAM" id="MobiDB-lite"/>
    </source>
</evidence>
<keyword evidence="7 10" id="KW-0496">Mitochondrion</keyword>
<dbReference type="GO" id="GO:0015187">
    <property type="term" value="F:glycine transmembrane transporter activity"/>
    <property type="evidence" value="ECO:0007669"/>
    <property type="project" value="UniProtKB-UniRule"/>
</dbReference>
<dbReference type="PRINTS" id="PR00926">
    <property type="entry name" value="MITOCARRIER"/>
</dbReference>
<organism evidence="13">
    <name type="scientific">Oppiella nova</name>
    <dbReference type="NCBI Taxonomy" id="334625"/>
    <lineage>
        <taxon>Eukaryota</taxon>
        <taxon>Metazoa</taxon>
        <taxon>Ecdysozoa</taxon>
        <taxon>Arthropoda</taxon>
        <taxon>Chelicerata</taxon>
        <taxon>Arachnida</taxon>
        <taxon>Acari</taxon>
        <taxon>Acariformes</taxon>
        <taxon>Sarcoptiformes</taxon>
        <taxon>Oribatida</taxon>
        <taxon>Brachypylina</taxon>
        <taxon>Oppioidea</taxon>
        <taxon>Oppiidae</taxon>
        <taxon>Oppiella</taxon>
    </lineage>
</organism>
<keyword evidence="8 10" id="KW-0472">Membrane</keyword>
<evidence type="ECO:0000256" key="4">
    <source>
        <dbReference type="ARBA" id="ARBA00022737"/>
    </source>
</evidence>
<feature type="region of interest" description="Disordered" evidence="12">
    <location>
        <begin position="1"/>
        <end position="22"/>
    </location>
</feature>
<dbReference type="GO" id="GO:1904983">
    <property type="term" value="P:glycine import into mitochondrion"/>
    <property type="evidence" value="ECO:0007669"/>
    <property type="project" value="UniProtKB-UniRule"/>
</dbReference>
<feature type="repeat" description="Solcar" evidence="11">
    <location>
        <begin position="74"/>
        <end position="165"/>
    </location>
</feature>
<protein>
    <recommendedName>
        <fullName evidence="10">Mitochondrial glycine transporter</fullName>
    </recommendedName>
    <alternativeName>
        <fullName evidence="10">Solute carrier family 25 member 38 homolog</fullName>
    </alternativeName>
</protein>
<dbReference type="GO" id="GO:0005743">
    <property type="term" value="C:mitochondrial inner membrane"/>
    <property type="evidence" value="ECO:0007669"/>
    <property type="project" value="UniProtKB-SubCell"/>
</dbReference>
<dbReference type="PANTHER" id="PTHR46181">
    <property type="entry name" value="MITOCHONDRIAL GLYCINE TRANSPORTER"/>
    <property type="match status" value="1"/>
</dbReference>
<comment type="subcellular location">
    <subcellularLocation>
        <location evidence="1">Membrane</location>
        <topology evidence="1">Multi-pass membrane protein</topology>
    </subcellularLocation>
    <subcellularLocation>
        <location evidence="10">Mitochondrion inner membrane</location>
        <topology evidence="10">Multi-pass membrane protein</topology>
    </subcellularLocation>
</comment>
<keyword evidence="2 10" id="KW-0813">Transport</keyword>
<keyword evidence="3 10" id="KW-0812">Transmembrane</keyword>
<evidence type="ECO:0000256" key="11">
    <source>
        <dbReference type="PROSITE-ProRule" id="PRU00282"/>
    </source>
</evidence>
<evidence type="ECO:0000256" key="8">
    <source>
        <dbReference type="ARBA" id="ARBA00023136"/>
    </source>
</evidence>
<dbReference type="SUPFAM" id="SSF103506">
    <property type="entry name" value="Mitochondrial carrier"/>
    <property type="match status" value="1"/>
</dbReference>